<dbReference type="Proteomes" id="UP000831485">
    <property type="component" value="Chromosome"/>
</dbReference>
<dbReference type="Gene3D" id="3.40.190.10">
    <property type="entry name" value="Periplasmic binding protein-like II"/>
    <property type="match status" value="1"/>
</dbReference>
<dbReference type="SUPFAM" id="SSF53850">
    <property type="entry name" value="Periplasmic binding protein-like II"/>
    <property type="match status" value="1"/>
</dbReference>
<dbReference type="RefSeq" id="WP_183344190.1">
    <property type="nucleotide sequence ID" value="NZ_BLXY01000001.1"/>
</dbReference>
<gene>
    <name evidence="2" type="ORF">GMPD_02110</name>
    <name evidence="3" type="ORF">M1B72_22125</name>
</gene>
<keyword evidence="5" id="KW-1185">Reference proteome</keyword>
<evidence type="ECO:0000256" key="1">
    <source>
        <dbReference type="SAM" id="SignalP"/>
    </source>
</evidence>
<dbReference type="Proteomes" id="UP000568888">
    <property type="component" value="Unassembled WGS sequence"/>
</dbReference>
<dbReference type="EMBL" id="CP096574">
    <property type="protein sequence ID" value="UPU36099.1"/>
    <property type="molecule type" value="Genomic_DNA"/>
</dbReference>
<protein>
    <recommendedName>
        <fullName evidence="6">PBP domain-containing protein</fullName>
    </recommendedName>
</protein>
<reference evidence="3" key="3">
    <citation type="submission" date="2022-04" db="EMBL/GenBank/DDBJ databases">
        <authorList>
            <person name="Liu G."/>
        </authorList>
    </citation>
    <scope>NUCLEOTIDE SEQUENCE</scope>
    <source>
        <strain evidence="3">RG22</strain>
    </source>
</reference>
<evidence type="ECO:0000313" key="2">
    <source>
        <dbReference type="EMBL" id="GFO62292.1"/>
    </source>
</evidence>
<accession>A0A6V8MQU0</accession>
<evidence type="ECO:0000313" key="3">
    <source>
        <dbReference type="EMBL" id="UPU36099.1"/>
    </source>
</evidence>
<feature type="chain" id="PRO_5028225378" description="PBP domain-containing protein" evidence="1">
    <location>
        <begin position="31"/>
        <end position="148"/>
    </location>
</feature>
<keyword evidence="1" id="KW-0732">Signal</keyword>
<reference evidence="4" key="1">
    <citation type="submission" date="2020-06" db="EMBL/GenBank/DDBJ databases">
        <title>Draft genomic sequecing of Geomonas sp. Red736.</title>
        <authorList>
            <person name="Itoh H."/>
            <person name="Xu Z.X."/>
            <person name="Ushijima N."/>
            <person name="Masuda Y."/>
            <person name="Shiratori Y."/>
            <person name="Senoo K."/>
        </authorList>
    </citation>
    <scope>NUCLEOTIDE SEQUENCE [LARGE SCALE GENOMIC DNA]</scope>
    <source>
        <strain evidence="4">Red736</strain>
    </source>
</reference>
<proteinExistence type="predicted"/>
<sequence length="148" mass="16309">MFHPKRFCITGTKILLLLCLIAWGQSSAHAAGFIVIANKSVIESTLTRAELQGIYLGEKVKWGNRKHIKIAVLEEERTLKEFLQVMLGKTPSQFDQHWVRMVTTGKASLPPAFPDSQQMIDFVAKTPNAIGFVAGGQTGDSVKTIAIK</sequence>
<evidence type="ECO:0000313" key="4">
    <source>
        <dbReference type="Proteomes" id="UP000568888"/>
    </source>
</evidence>
<evidence type="ECO:0000313" key="5">
    <source>
        <dbReference type="Proteomes" id="UP000831485"/>
    </source>
</evidence>
<name>A0A6V8MQU0_9BACT</name>
<feature type="signal peptide" evidence="1">
    <location>
        <begin position="1"/>
        <end position="30"/>
    </location>
</feature>
<dbReference type="AlphaFoldDB" id="A0A6V8MQU0"/>
<organism evidence="2 4">
    <name type="scientific">Geomonas paludis</name>
    <dbReference type="NCBI Taxonomy" id="2740185"/>
    <lineage>
        <taxon>Bacteria</taxon>
        <taxon>Pseudomonadati</taxon>
        <taxon>Thermodesulfobacteriota</taxon>
        <taxon>Desulfuromonadia</taxon>
        <taxon>Geobacterales</taxon>
        <taxon>Geobacteraceae</taxon>
        <taxon>Geomonas</taxon>
    </lineage>
</organism>
<dbReference type="EMBL" id="BLXY01000001">
    <property type="protein sequence ID" value="GFO62292.1"/>
    <property type="molecule type" value="Genomic_DNA"/>
</dbReference>
<reference evidence="2" key="2">
    <citation type="journal article" date="2021" name="Int. J. Syst. Evol. Microbiol.">
        <title>Geomonas silvestris sp. nov., Geomonas paludis sp. nov. and Geomonas limicola sp. nov., isolated from terrestrial environments, and emended description of the genus Geomonas.</title>
        <authorList>
            <person name="Itoh H."/>
            <person name="Xu Z."/>
            <person name="Masuda Y."/>
            <person name="Ushijima N."/>
            <person name="Hayakawa C."/>
            <person name="Shiratori Y."/>
            <person name="Senoo K."/>
        </authorList>
    </citation>
    <scope>NUCLEOTIDE SEQUENCE</scope>
    <source>
        <strain evidence="2">Red736</strain>
    </source>
</reference>
<evidence type="ECO:0008006" key="6">
    <source>
        <dbReference type="Google" id="ProtNLM"/>
    </source>
</evidence>